<accession>A0ABN2N8F9</accession>
<evidence type="ECO:0000313" key="4">
    <source>
        <dbReference type="Proteomes" id="UP001500449"/>
    </source>
</evidence>
<gene>
    <name evidence="3" type="ORF">GCM10009836_42190</name>
</gene>
<feature type="domain" description="CBS" evidence="2">
    <location>
        <begin position="87"/>
        <end position="123"/>
    </location>
</feature>
<name>A0ABN2N8F9_9PSEU</name>
<evidence type="ECO:0000256" key="1">
    <source>
        <dbReference type="SAM" id="MobiDB-lite"/>
    </source>
</evidence>
<reference evidence="3 4" key="1">
    <citation type="journal article" date="2019" name="Int. J. Syst. Evol. Microbiol.">
        <title>The Global Catalogue of Microorganisms (GCM) 10K type strain sequencing project: providing services to taxonomists for standard genome sequencing and annotation.</title>
        <authorList>
            <consortium name="The Broad Institute Genomics Platform"/>
            <consortium name="The Broad Institute Genome Sequencing Center for Infectious Disease"/>
            <person name="Wu L."/>
            <person name="Ma J."/>
        </authorList>
    </citation>
    <scope>NUCLEOTIDE SEQUENCE [LARGE SCALE GENOMIC DNA]</scope>
    <source>
        <strain evidence="3 4">JCM 16009</strain>
    </source>
</reference>
<dbReference type="CDD" id="cd02205">
    <property type="entry name" value="CBS_pair_SF"/>
    <property type="match status" value="1"/>
</dbReference>
<keyword evidence="4" id="KW-1185">Reference proteome</keyword>
<dbReference type="InterPro" id="IPR000644">
    <property type="entry name" value="CBS_dom"/>
</dbReference>
<dbReference type="Gene3D" id="3.10.580.10">
    <property type="entry name" value="CBS-domain"/>
    <property type="match status" value="1"/>
</dbReference>
<evidence type="ECO:0000313" key="3">
    <source>
        <dbReference type="EMBL" id="GAA1857549.1"/>
    </source>
</evidence>
<evidence type="ECO:0000259" key="2">
    <source>
        <dbReference type="Pfam" id="PF00571"/>
    </source>
</evidence>
<dbReference type="Proteomes" id="UP001500449">
    <property type="component" value="Unassembled WGS sequence"/>
</dbReference>
<proteinExistence type="predicted"/>
<dbReference type="Pfam" id="PF00571">
    <property type="entry name" value="CBS"/>
    <property type="match status" value="1"/>
</dbReference>
<organism evidence="3 4">
    <name type="scientific">Pseudonocardia ailaonensis</name>
    <dbReference type="NCBI Taxonomy" id="367279"/>
    <lineage>
        <taxon>Bacteria</taxon>
        <taxon>Bacillati</taxon>
        <taxon>Actinomycetota</taxon>
        <taxon>Actinomycetes</taxon>
        <taxon>Pseudonocardiales</taxon>
        <taxon>Pseudonocardiaceae</taxon>
        <taxon>Pseudonocardia</taxon>
    </lineage>
</organism>
<dbReference type="SUPFAM" id="SSF54631">
    <property type="entry name" value="CBS-domain pair"/>
    <property type="match status" value="1"/>
</dbReference>
<comment type="caution">
    <text evidence="3">The sequence shown here is derived from an EMBL/GenBank/DDBJ whole genome shotgun (WGS) entry which is preliminary data.</text>
</comment>
<sequence>MGARERRPRPVTPPLQARHLMVTVPKRLGPDACLSHVRAEFDNDHVHLVLVVDRAGRLVTAIERADLGPGLDAASPASGYGRLEGRTVTSTTPLLAITRLLGSTGRRLAVVDDRGHLVGLVCLKRSRRGFCDDDGVRARAQERGRPVPAPLPRELTPLSPEEWREALMSTVEDGARESQMP</sequence>
<dbReference type="EMBL" id="BAAAQK010000014">
    <property type="protein sequence ID" value="GAA1857549.1"/>
    <property type="molecule type" value="Genomic_DNA"/>
</dbReference>
<protein>
    <recommendedName>
        <fullName evidence="2">CBS domain-containing protein</fullName>
    </recommendedName>
</protein>
<dbReference type="InterPro" id="IPR046342">
    <property type="entry name" value="CBS_dom_sf"/>
</dbReference>
<feature type="region of interest" description="Disordered" evidence="1">
    <location>
        <begin position="141"/>
        <end position="161"/>
    </location>
</feature>